<evidence type="ECO:0000313" key="2">
    <source>
        <dbReference type="EMBL" id="CAK9021796.1"/>
    </source>
</evidence>
<keyword evidence="2" id="KW-0813">Transport</keyword>
<keyword evidence="2" id="KW-0407">Ion channel</keyword>
<accession>A0ABP0K4U6</accession>
<feature type="transmembrane region" description="Helical" evidence="1">
    <location>
        <begin position="215"/>
        <end position="233"/>
    </location>
</feature>
<keyword evidence="1" id="KW-0472">Membrane</keyword>
<keyword evidence="2" id="KW-0406">Ion transport</keyword>
<protein>
    <submittedName>
        <fullName evidence="2">Potassium channel GORK</fullName>
    </submittedName>
</protein>
<dbReference type="Proteomes" id="UP001642464">
    <property type="component" value="Unassembled WGS sequence"/>
</dbReference>
<dbReference type="GO" id="GO:0034220">
    <property type="term" value="P:monoatomic ion transmembrane transport"/>
    <property type="evidence" value="ECO:0007669"/>
    <property type="project" value="UniProtKB-KW"/>
</dbReference>
<keyword evidence="1" id="KW-0812">Transmembrane</keyword>
<feature type="transmembrane region" description="Helical" evidence="1">
    <location>
        <begin position="48"/>
        <end position="69"/>
    </location>
</feature>
<dbReference type="EMBL" id="CAXAMM010009941">
    <property type="protein sequence ID" value="CAK9021796.1"/>
    <property type="molecule type" value="Genomic_DNA"/>
</dbReference>
<evidence type="ECO:0000256" key="1">
    <source>
        <dbReference type="SAM" id="Phobius"/>
    </source>
</evidence>
<sequence length="265" mass="29383">MGDCEEVELPPDVSSAEPGDVLEEKVELPPDVTDDENLAKCQVASIRYLLSVLIFPVGVAWLGFCYLLSKLLPANHHWNWSKAVSTCGAFLQIGFSTMSATSLAPMMCYKHPNGLRSVLKYPNIICGSDEHTAMLVIGWILLVVFVLGFVALCTFAVIQVPTWSANRRDHLVAAVRFLVFRFRLDSWWFGLPLLARGPLLSLPVVFATDYPPIQVIAIAMIMSGLLVLQMHFWPWKVPVLNLTDCIVSFGITLLVTASSIHLKID</sequence>
<feature type="non-terminal residue" evidence="2">
    <location>
        <position position="265"/>
    </location>
</feature>
<name>A0ABP0K4U6_9DINO</name>
<evidence type="ECO:0000313" key="3">
    <source>
        <dbReference type="Proteomes" id="UP001642464"/>
    </source>
</evidence>
<feature type="transmembrane region" description="Helical" evidence="1">
    <location>
        <begin position="239"/>
        <end position="262"/>
    </location>
</feature>
<feature type="transmembrane region" description="Helical" evidence="1">
    <location>
        <begin position="132"/>
        <end position="158"/>
    </location>
</feature>
<keyword evidence="1" id="KW-1133">Transmembrane helix</keyword>
<feature type="transmembrane region" description="Helical" evidence="1">
    <location>
        <begin position="187"/>
        <end position="208"/>
    </location>
</feature>
<gene>
    <name evidence="2" type="ORF">SCF082_LOCUS15496</name>
</gene>
<proteinExistence type="predicted"/>
<reference evidence="2 3" key="1">
    <citation type="submission" date="2024-02" db="EMBL/GenBank/DDBJ databases">
        <authorList>
            <person name="Chen Y."/>
            <person name="Shah S."/>
            <person name="Dougan E. K."/>
            <person name="Thang M."/>
            <person name="Chan C."/>
        </authorList>
    </citation>
    <scope>NUCLEOTIDE SEQUENCE [LARGE SCALE GENOMIC DNA]</scope>
</reference>
<organism evidence="2 3">
    <name type="scientific">Durusdinium trenchii</name>
    <dbReference type="NCBI Taxonomy" id="1381693"/>
    <lineage>
        <taxon>Eukaryota</taxon>
        <taxon>Sar</taxon>
        <taxon>Alveolata</taxon>
        <taxon>Dinophyceae</taxon>
        <taxon>Suessiales</taxon>
        <taxon>Symbiodiniaceae</taxon>
        <taxon>Durusdinium</taxon>
    </lineage>
</organism>
<comment type="caution">
    <text evidence="2">The sequence shown here is derived from an EMBL/GenBank/DDBJ whole genome shotgun (WGS) entry which is preliminary data.</text>
</comment>
<keyword evidence="3" id="KW-1185">Reference proteome</keyword>